<accession>A0A165E134</accession>
<evidence type="ECO:0000313" key="2">
    <source>
        <dbReference type="EMBL" id="KZT06047.1"/>
    </source>
</evidence>
<gene>
    <name evidence="2" type="ORF">LAESUDRAFT_195296</name>
</gene>
<keyword evidence="1" id="KW-0812">Transmembrane</keyword>
<dbReference type="RefSeq" id="XP_040763787.1">
    <property type="nucleotide sequence ID" value="XM_040901529.1"/>
</dbReference>
<keyword evidence="3" id="KW-1185">Reference proteome</keyword>
<reference evidence="2 3" key="1">
    <citation type="journal article" date="2016" name="Mol. Biol. Evol.">
        <title>Comparative Genomics of Early-Diverging Mushroom-Forming Fungi Provides Insights into the Origins of Lignocellulose Decay Capabilities.</title>
        <authorList>
            <person name="Nagy L.G."/>
            <person name="Riley R."/>
            <person name="Tritt A."/>
            <person name="Adam C."/>
            <person name="Daum C."/>
            <person name="Floudas D."/>
            <person name="Sun H."/>
            <person name="Yadav J.S."/>
            <person name="Pangilinan J."/>
            <person name="Larsson K.H."/>
            <person name="Matsuura K."/>
            <person name="Barry K."/>
            <person name="Labutti K."/>
            <person name="Kuo R."/>
            <person name="Ohm R.A."/>
            <person name="Bhattacharya S.S."/>
            <person name="Shirouzu T."/>
            <person name="Yoshinaga Y."/>
            <person name="Martin F.M."/>
            <person name="Grigoriev I.V."/>
            <person name="Hibbett D.S."/>
        </authorList>
    </citation>
    <scope>NUCLEOTIDE SEQUENCE [LARGE SCALE GENOMIC DNA]</scope>
    <source>
        <strain evidence="2 3">93-53</strain>
    </source>
</reference>
<protein>
    <submittedName>
        <fullName evidence="2">Uncharacterized protein</fullName>
    </submittedName>
</protein>
<dbReference type="GeneID" id="63818561"/>
<keyword evidence="1" id="KW-0472">Membrane</keyword>
<name>A0A165E134_9APHY</name>
<organism evidence="2 3">
    <name type="scientific">Laetiporus sulphureus 93-53</name>
    <dbReference type="NCBI Taxonomy" id="1314785"/>
    <lineage>
        <taxon>Eukaryota</taxon>
        <taxon>Fungi</taxon>
        <taxon>Dikarya</taxon>
        <taxon>Basidiomycota</taxon>
        <taxon>Agaricomycotina</taxon>
        <taxon>Agaricomycetes</taxon>
        <taxon>Polyporales</taxon>
        <taxon>Laetiporus</taxon>
    </lineage>
</organism>
<dbReference type="EMBL" id="KV427626">
    <property type="protein sequence ID" value="KZT06047.1"/>
    <property type="molecule type" value="Genomic_DNA"/>
</dbReference>
<keyword evidence="1" id="KW-1133">Transmembrane helix</keyword>
<dbReference type="Proteomes" id="UP000076871">
    <property type="component" value="Unassembled WGS sequence"/>
</dbReference>
<proteinExistence type="predicted"/>
<evidence type="ECO:0000313" key="3">
    <source>
        <dbReference type="Proteomes" id="UP000076871"/>
    </source>
</evidence>
<dbReference type="InParanoid" id="A0A165E134"/>
<feature type="transmembrane region" description="Helical" evidence="1">
    <location>
        <begin position="57"/>
        <end position="90"/>
    </location>
</feature>
<dbReference type="AlphaFoldDB" id="A0A165E134"/>
<sequence length="95" mass="10437">MSPWLDPSHPLAICYVLPFLGYVSSRSLFPSWGSHVLSRHCSLGLSSRLQVLPLVELISLLTLMVLVSGLGLMCGLNLSLFVLTGLHLVLSLRHR</sequence>
<evidence type="ECO:0000256" key="1">
    <source>
        <dbReference type="SAM" id="Phobius"/>
    </source>
</evidence>